<accession>A0A6H1Z9T0</accession>
<evidence type="ECO:0000313" key="3">
    <source>
        <dbReference type="EMBL" id="QJH94517.1"/>
    </source>
</evidence>
<dbReference type="EMBL" id="MT143974">
    <property type="protein sequence ID" value="QJA44201.1"/>
    <property type="molecule type" value="Genomic_DNA"/>
</dbReference>
<dbReference type="AlphaFoldDB" id="A0A6H1Z9T0"/>
<dbReference type="EMBL" id="MT144601">
    <property type="protein sequence ID" value="QJH94517.1"/>
    <property type="molecule type" value="Genomic_DNA"/>
</dbReference>
<protein>
    <submittedName>
        <fullName evidence="1">Uncharacterized protein</fullName>
    </submittedName>
</protein>
<organism evidence="1">
    <name type="scientific">viral metagenome</name>
    <dbReference type="NCBI Taxonomy" id="1070528"/>
    <lineage>
        <taxon>unclassified sequences</taxon>
        <taxon>metagenomes</taxon>
        <taxon>organismal metagenomes</taxon>
    </lineage>
</organism>
<dbReference type="EMBL" id="MT141551">
    <property type="protein sequence ID" value="QJA66220.1"/>
    <property type="molecule type" value="Genomic_DNA"/>
</dbReference>
<reference evidence="1" key="1">
    <citation type="submission" date="2020-03" db="EMBL/GenBank/DDBJ databases">
        <title>The deep terrestrial virosphere.</title>
        <authorList>
            <person name="Holmfeldt K."/>
            <person name="Nilsson E."/>
            <person name="Simone D."/>
            <person name="Lopez-Fernandez M."/>
            <person name="Wu X."/>
            <person name="de Brujin I."/>
            <person name="Lundin D."/>
            <person name="Andersson A."/>
            <person name="Bertilsson S."/>
            <person name="Dopson M."/>
        </authorList>
    </citation>
    <scope>NUCLEOTIDE SEQUENCE</scope>
    <source>
        <strain evidence="2">MM415B00359</strain>
        <strain evidence="1">TM448A00090</strain>
        <strain evidence="3">TM448B00221</strain>
    </source>
</reference>
<gene>
    <name evidence="2" type="ORF">MM415B00359_0031</name>
    <name evidence="1" type="ORF">TM448A00090_0033</name>
    <name evidence="3" type="ORF">TM448B00221_0071</name>
</gene>
<proteinExistence type="predicted"/>
<sequence>MTEAELIVLLQTEVKGLTSYLETDDYTNAVADAERDTGWTMPVTTDFRIKWVKERAKRHLFFYLLSESAIKFQYKQIRLQHRFEHFQKMVDSMDKAFQDAIEEFAFEFAGVATSELFGHKVDSGFAYQGETGRDYTYDEDNLVMITPNESS</sequence>
<name>A0A6H1Z9T0_9ZZZZ</name>
<evidence type="ECO:0000313" key="2">
    <source>
        <dbReference type="EMBL" id="QJA66220.1"/>
    </source>
</evidence>
<evidence type="ECO:0000313" key="1">
    <source>
        <dbReference type="EMBL" id="QJA44201.1"/>
    </source>
</evidence>